<comment type="similarity">
    <text evidence="5">Belongs to the DarP family.</text>
</comment>
<proteinExistence type="inferred from homology"/>
<evidence type="ECO:0000313" key="7">
    <source>
        <dbReference type="EMBL" id="MFC3912569.1"/>
    </source>
</evidence>
<comment type="function">
    <text evidence="5">Member of a network of 50S ribosomal subunit biogenesis factors which assembles along the 30S-50S interface, preventing incorrect 23S rRNA structures from forming. Promotes peptidyl transferase center (PTC) maturation.</text>
</comment>
<dbReference type="PIRSF" id="PIRSF016183">
    <property type="entry name" value="UCP016183"/>
    <property type="match status" value="1"/>
</dbReference>
<dbReference type="InterPro" id="IPR006839">
    <property type="entry name" value="DarP"/>
</dbReference>
<dbReference type="NCBIfam" id="NF003593">
    <property type="entry name" value="PRK05255.1-1"/>
    <property type="match status" value="1"/>
</dbReference>
<feature type="compositionally biased region" description="Basic and acidic residues" evidence="6">
    <location>
        <begin position="18"/>
        <end position="30"/>
    </location>
</feature>
<keyword evidence="8" id="KW-1185">Reference proteome</keyword>
<gene>
    <name evidence="7" type="primary">yjgA</name>
    <name evidence="5" type="synonym">darP</name>
    <name evidence="7" type="ORF">ACFOSS_03675</name>
</gene>
<reference evidence="8" key="1">
    <citation type="journal article" date="2019" name="Int. J. Syst. Evol. Microbiol.">
        <title>The Global Catalogue of Microorganisms (GCM) 10K type strain sequencing project: providing services to taxonomists for standard genome sequencing and annotation.</title>
        <authorList>
            <consortium name="The Broad Institute Genomics Platform"/>
            <consortium name="The Broad Institute Genome Sequencing Center for Infectious Disease"/>
            <person name="Wu L."/>
            <person name="Ma J."/>
        </authorList>
    </citation>
    <scope>NUCLEOTIDE SEQUENCE [LARGE SCALE GENOMIC DNA]</scope>
    <source>
        <strain evidence="8">CCUG 54939</strain>
    </source>
</reference>
<keyword evidence="4 5" id="KW-0694">RNA-binding</keyword>
<dbReference type="PANTHER" id="PTHR38101">
    <property type="entry name" value="UPF0307 PROTEIN YJGA"/>
    <property type="match status" value="1"/>
</dbReference>
<name>A0ABV8CK94_9GAMM</name>
<evidence type="ECO:0000256" key="3">
    <source>
        <dbReference type="ARBA" id="ARBA00022730"/>
    </source>
</evidence>
<dbReference type="SUPFAM" id="SSF158710">
    <property type="entry name" value="PSPTO4464-like"/>
    <property type="match status" value="1"/>
</dbReference>
<dbReference type="RefSeq" id="WP_377150705.1">
    <property type="nucleotide sequence ID" value="NZ_JBHSAF010000002.1"/>
</dbReference>
<sequence>MHNQFDESAHEDEWEYEGPSKSEMKRESERLQQLGTELVNLKPTELAKVPLDEEMLDAIALAHRLQGKREAFRRQLQFIGRLMRNSEVEEIEKALDVIRSRHVAGNARMHKLEQLREKLIAEGDEAINALLGDYHELDRQKLRQLVRQAKKEREGNKPPAAFRELFQYLRDELETLI</sequence>
<evidence type="ECO:0000256" key="5">
    <source>
        <dbReference type="HAMAP-Rule" id="MF_00765"/>
    </source>
</evidence>
<dbReference type="Gene3D" id="1.10.60.30">
    <property type="entry name" value="PSPTO4464-like domains"/>
    <property type="match status" value="2"/>
</dbReference>
<evidence type="ECO:0000256" key="2">
    <source>
        <dbReference type="ARBA" id="ARBA00022517"/>
    </source>
</evidence>
<evidence type="ECO:0000256" key="1">
    <source>
        <dbReference type="ARBA" id="ARBA00022490"/>
    </source>
</evidence>
<dbReference type="EMBL" id="JBHSAF010000002">
    <property type="protein sequence ID" value="MFC3912569.1"/>
    <property type="molecule type" value="Genomic_DNA"/>
</dbReference>
<dbReference type="HAMAP" id="MF_00765">
    <property type="entry name" value="DarP"/>
    <property type="match status" value="1"/>
</dbReference>
<evidence type="ECO:0000256" key="4">
    <source>
        <dbReference type="ARBA" id="ARBA00022884"/>
    </source>
</evidence>
<comment type="caution">
    <text evidence="7">The sequence shown here is derived from an EMBL/GenBank/DDBJ whole genome shotgun (WGS) entry which is preliminary data.</text>
</comment>
<dbReference type="PANTHER" id="PTHR38101:SF1">
    <property type="entry name" value="UPF0307 PROTEIN YJGA"/>
    <property type="match status" value="1"/>
</dbReference>
<organism evidence="7 8">
    <name type="scientific">Pseudaeromonas sharmana</name>
    <dbReference type="NCBI Taxonomy" id="328412"/>
    <lineage>
        <taxon>Bacteria</taxon>
        <taxon>Pseudomonadati</taxon>
        <taxon>Pseudomonadota</taxon>
        <taxon>Gammaproteobacteria</taxon>
        <taxon>Aeromonadales</taxon>
        <taxon>Aeromonadaceae</taxon>
        <taxon>Pseudaeromonas</taxon>
    </lineage>
</organism>
<evidence type="ECO:0000256" key="6">
    <source>
        <dbReference type="SAM" id="MobiDB-lite"/>
    </source>
</evidence>
<keyword evidence="2 5" id="KW-0690">Ribosome biogenesis</keyword>
<dbReference type="CDD" id="cd16331">
    <property type="entry name" value="YjgA-like"/>
    <property type="match status" value="1"/>
</dbReference>
<keyword evidence="1 5" id="KW-0963">Cytoplasm</keyword>
<keyword evidence="3 5" id="KW-0699">rRNA-binding</keyword>
<accession>A0ABV8CK94</accession>
<dbReference type="InterPro" id="IPR023153">
    <property type="entry name" value="DarP_sf"/>
</dbReference>
<dbReference type="Pfam" id="PF04751">
    <property type="entry name" value="DarP"/>
    <property type="match status" value="1"/>
</dbReference>
<comment type="subcellular location">
    <subcellularLocation>
        <location evidence="5">Cytoplasm</location>
    </subcellularLocation>
    <text evidence="5">Associates with late stage pre-50S ribosomal subunits.</text>
</comment>
<protein>
    <recommendedName>
        <fullName evidence="5">Dual-action ribosomal maturation protein DarP</fullName>
    </recommendedName>
    <alternativeName>
        <fullName evidence="5">Large ribosomal subunit assembly factor DarP</fullName>
    </alternativeName>
</protein>
<evidence type="ECO:0000313" key="8">
    <source>
        <dbReference type="Proteomes" id="UP001595692"/>
    </source>
</evidence>
<dbReference type="Proteomes" id="UP001595692">
    <property type="component" value="Unassembled WGS sequence"/>
</dbReference>
<feature type="region of interest" description="Disordered" evidence="6">
    <location>
        <begin position="1"/>
        <end position="30"/>
    </location>
</feature>